<feature type="signal peptide" evidence="1">
    <location>
        <begin position="1"/>
        <end position="22"/>
    </location>
</feature>
<dbReference type="AlphaFoldDB" id="A0A368U3R0"/>
<name>A0A368U3R0_9GAMM</name>
<dbReference type="Proteomes" id="UP000252405">
    <property type="component" value="Unassembled WGS sequence"/>
</dbReference>
<dbReference type="InterPro" id="IPR021647">
    <property type="entry name" value="CusF_Ec"/>
</dbReference>
<accession>A0A368U3R0</accession>
<dbReference type="InterPro" id="IPR042230">
    <property type="entry name" value="CusF_sf"/>
</dbReference>
<evidence type="ECO:0000256" key="1">
    <source>
        <dbReference type="SAM" id="SignalP"/>
    </source>
</evidence>
<keyword evidence="1" id="KW-0732">Signal</keyword>
<keyword evidence="3" id="KW-1185">Reference proteome</keyword>
<dbReference type="EMBL" id="QPII01000005">
    <property type="protein sequence ID" value="RCV89663.1"/>
    <property type="molecule type" value="Genomic_DNA"/>
</dbReference>
<organism evidence="2 3">
    <name type="scientific">Billgrantia montanilacus</name>
    <dbReference type="NCBI Taxonomy" id="2282305"/>
    <lineage>
        <taxon>Bacteria</taxon>
        <taxon>Pseudomonadati</taxon>
        <taxon>Pseudomonadota</taxon>
        <taxon>Gammaproteobacteria</taxon>
        <taxon>Oceanospirillales</taxon>
        <taxon>Halomonadaceae</taxon>
        <taxon>Billgrantia</taxon>
    </lineage>
</organism>
<dbReference type="Pfam" id="PF11604">
    <property type="entry name" value="CusF_Ec"/>
    <property type="match status" value="1"/>
</dbReference>
<gene>
    <name evidence="2" type="ORF">DU505_08635</name>
</gene>
<proteinExistence type="predicted"/>
<protein>
    <submittedName>
        <fullName evidence="2">Cation transporter</fullName>
    </submittedName>
</protein>
<sequence>MKHIVLQMAVVASFLITGPAVASSDHGHANHANHGATDRHPEMRTAEGVGTVQSIAEDGSSVVLAHEPITELRWPAMTMEMALADPALAELVKTDDYVAFVLRQTGETDYEIISIQAAPSQ</sequence>
<evidence type="ECO:0000313" key="2">
    <source>
        <dbReference type="EMBL" id="RCV89663.1"/>
    </source>
</evidence>
<feature type="chain" id="PRO_5016826208" evidence="1">
    <location>
        <begin position="23"/>
        <end position="121"/>
    </location>
</feature>
<evidence type="ECO:0000313" key="3">
    <source>
        <dbReference type="Proteomes" id="UP000252405"/>
    </source>
</evidence>
<dbReference type="RefSeq" id="WP_114478597.1">
    <property type="nucleotide sequence ID" value="NZ_QPII01000005.1"/>
</dbReference>
<reference evidence="2 3" key="1">
    <citation type="submission" date="2018-07" db="EMBL/GenBank/DDBJ databases">
        <title>Halomonas montanilacus sp. nov., isolated from Lake Pengyan on Tibetan Plateau.</title>
        <authorList>
            <person name="Lu H."/>
            <person name="Xing P."/>
            <person name="Wu Q."/>
        </authorList>
    </citation>
    <scope>NUCLEOTIDE SEQUENCE [LARGE SCALE GENOMIC DNA]</scope>
    <source>
        <strain evidence="2 3">PYC7W</strain>
    </source>
</reference>
<comment type="caution">
    <text evidence="2">The sequence shown here is derived from an EMBL/GenBank/DDBJ whole genome shotgun (WGS) entry which is preliminary data.</text>
</comment>
<dbReference type="Gene3D" id="2.40.50.320">
    <property type="entry name" value="Copper binding periplasmic protein CusF"/>
    <property type="match status" value="1"/>
</dbReference>
<dbReference type="OrthoDB" id="5771277at2"/>